<dbReference type="OrthoDB" id="340346at2759"/>
<dbReference type="PANTHER" id="PTHR10648">
    <property type="entry name" value="SERINE/THREONINE-PROTEIN PHOSPHATASE PP2A 65 KDA REGULATORY SUBUNIT"/>
    <property type="match status" value="1"/>
</dbReference>
<dbReference type="EMBL" id="ASPP01027606">
    <property type="protein sequence ID" value="ETO05992.1"/>
    <property type="molecule type" value="Genomic_DNA"/>
</dbReference>
<feature type="compositionally biased region" description="Acidic residues" evidence="3">
    <location>
        <begin position="499"/>
        <end position="511"/>
    </location>
</feature>
<name>X6LXX1_RETFI</name>
<dbReference type="InterPro" id="IPR011989">
    <property type="entry name" value="ARM-like"/>
</dbReference>
<dbReference type="InterPro" id="IPR021133">
    <property type="entry name" value="HEAT_type_2"/>
</dbReference>
<dbReference type="SUPFAM" id="SSF48371">
    <property type="entry name" value="ARM repeat"/>
    <property type="match status" value="1"/>
</dbReference>
<dbReference type="AlphaFoldDB" id="X6LXX1"/>
<accession>X6LXX1</accession>
<dbReference type="GO" id="GO:0005737">
    <property type="term" value="C:cytoplasm"/>
    <property type="evidence" value="ECO:0007669"/>
    <property type="project" value="TreeGrafter"/>
</dbReference>
<evidence type="ECO:0000313" key="4">
    <source>
        <dbReference type="EMBL" id="ETO05992.1"/>
    </source>
</evidence>
<evidence type="ECO:0000313" key="5">
    <source>
        <dbReference type="Proteomes" id="UP000023152"/>
    </source>
</evidence>
<evidence type="ECO:0000256" key="3">
    <source>
        <dbReference type="SAM" id="MobiDB-lite"/>
    </source>
</evidence>
<reference evidence="4 5" key="1">
    <citation type="journal article" date="2013" name="Curr. Biol.">
        <title>The Genome of the Foraminiferan Reticulomyxa filosa.</title>
        <authorList>
            <person name="Glockner G."/>
            <person name="Hulsmann N."/>
            <person name="Schleicher M."/>
            <person name="Noegel A.A."/>
            <person name="Eichinger L."/>
            <person name="Gallinger C."/>
            <person name="Pawlowski J."/>
            <person name="Sierra R."/>
            <person name="Euteneuer U."/>
            <person name="Pillet L."/>
            <person name="Moustafa A."/>
            <person name="Platzer M."/>
            <person name="Groth M."/>
            <person name="Szafranski K."/>
            <person name="Schliwa M."/>
        </authorList>
    </citation>
    <scope>NUCLEOTIDE SEQUENCE [LARGE SCALE GENOMIC DNA]</scope>
</reference>
<dbReference type="InterPro" id="IPR051023">
    <property type="entry name" value="PP2A_Regulatory_Subunit_A"/>
</dbReference>
<sequence>LPVFKTLCQDNIWSVRKGCVESLVSVMATTNPETRTYFVPLMEQFLNDVCFFNSFHFFLYCKKKKKKKVGGHTYIEIAYEQLGPLISQLQSHQVKKELVNYFTNIPNLSSYEADTDCITHCSLHFPGVALALGKDRWQELNSTFHVLVRKSFQSRKSLSCSIHEICAILGTELTEIYLLDAIDFFLKDIDDVCLYLYLCQSQYKFFFFIIWMIDSDWCDKQLLENNTRYESKERDEYLDTLWELGSESDINWRFRLLLAELTNFFFFLQLHEMMGLYKSNQVVEHLIPLAFQLCDDRMADVRYAAVVPITQLIQVFYKESNYEQLEEVISKCDYIHGSKTYSKRLLLCDLFLCTLLFQIKSKKKKKKKKVYFLINNRYVKLCEACSTRIPIELFNKHFLPKLLDYANDRISNVRFALARLLSINLLNNSQFINREDVRSCVIKLKHDIEDVEIRRFFATESEIELFLQEKQSTVDDKSTTRSFQTNVFQSRSYYSSDDGIGEEGEGDDFDDIDNKNENENQTKSIRSNISSPFNFENLDLSKDILNYFPKAARPPTPFQFPNSKVQTHIGLSQETA</sequence>
<protein>
    <submittedName>
        <fullName evidence="4">Protein phosphatase 4 regulatory subunit 1</fullName>
    </submittedName>
</protein>
<dbReference type="InterPro" id="IPR016024">
    <property type="entry name" value="ARM-type_fold"/>
</dbReference>
<evidence type="ECO:0000256" key="1">
    <source>
        <dbReference type="ARBA" id="ARBA00022737"/>
    </source>
</evidence>
<gene>
    <name evidence="4" type="ORF">RFI_31405</name>
</gene>
<dbReference type="GO" id="GO:0019888">
    <property type="term" value="F:protein phosphatase regulator activity"/>
    <property type="evidence" value="ECO:0007669"/>
    <property type="project" value="TreeGrafter"/>
</dbReference>
<dbReference type="Gene3D" id="1.25.10.10">
    <property type="entry name" value="Leucine-rich Repeat Variant"/>
    <property type="match status" value="1"/>
</dbReference>
<feature type="non-terminal residue" evidence="4">
    <location>
        <position position="1"/>
    </location>
</feature>
<organism evidence="4 5">
    <name type="scientific">Reticulomyxa filosa</name>
    <dbReference type="NCBI Taxonomy" id="46433"/>
    <lineage>
        <taxon>Eukaryota</taxon>
        <taxon>Sar</taxon>
        <taxon>Rhizaria</taxon>
        <taxon>Retaria</taxon>
        <taxon>Foraminifera</taxon>
        <taxon>Monothalamids</taxon>
        <taxon>Reticulomyxidae</taxon>
        <taxon>Reticulomyxa</taxon>
    </lineage>
</organism>
<proteinExistence type="predicted"/>
<feature type="repeat" description="HEAT" evidence="2">
    <location>
        <begin position="286"/>
        <end position="324"/>
    </location>
</feature>
<keyword evidence="1" id="KW-0677">Repeat</keyword>
<comment type="caution">
    <text evidence="4">The sequence shown here is derived from an EMBL/GenBank/DDBJ whole genome shotgun (WGS) entry which is preliminary data.</text>
</comment>
<feature type="region of interest" description="Disordered" evidence="3">
    <location>
        <begin position="494"/>
        <end position="528"/>
    </location>
</feature>
<dbReference type="PROSITE" id="PS50077">
    <property type="entry name" value="HEAT_REPEAT"/>
    <property type="match status" value="1"/>
</dbReference>
<evidence type="ECO:0000256" key="2">
    <source>
        <dbReference type="PROSITE-ProRule" id="PRU00103"/>
    </source>
</evidence>
<dbReference type="PANTHER" id="PTHR10648:SF1">
    <property type="entry name" value="SERINE_THREONINE-PROTEIN PHOSPHATASE 4 REGULATORY SUBUNIT 1"/>
    <property type="match status" value="1"/>
</dbReference>
<dbReference type="Proteomes" id="UP000023152">
    <property type="component" value="Unassembled WGS sequence"/>
</dbReference>
<keyword evidence="5" id="KW-1185">Reference proteome</keyword>